<reference evidence="2 3" key="1">
    <citation type="submission" date="2020-01" db="EMBL/GenBank/DDBJ databases">
        <title>The draft genome sequence of Corallococcus exiguus DSM 14696.</title>
        <authorList>
            <person name="Zhang X."/>
            <person name="Zhu H."/>
        </authorList>
    </citation>
    <scope>NUCLEOTIDE SEQUENCE [LARGE SCALE GENOMIC DNA]</scope>
    <source>
        <strain evidence="2 3">DSM 14696</strain>
    </source>
</reference>
<dbReference type="InterPro" id="IPR041578">
    <property type="entry name" value="PIN_8"/>
</dbReference>
<gene>
    <name evidence="2" type="ORF">GTZ93_17800</name>
</gene>
<evidence type="ECO:0000313" key="2">
    <source>
        <dbReference type="EMBL" id="NBC41662.1"/>
    </source>
</evidence>
<proteinExistence type="predicted"/>
<accession>A0A7X4YC88</accession>
<dbReference type="EMBL" id="JAAAPK010000004">
    <property type="protein sequence ID" value="NBC41662.1"/>
    <property type="molecule type" value="Genomic_DNA"/>
</dbReference>
<keyword evidence="3" id="KW-1185">Reference proteome</keyword>
<organism evidence="2 3">
    <name type="scientific">Corallococcus exiguus</name>
    <dbReference type="NCBI Taxonomy" id="83462"/>
    <lineage>
        <taxon>Bacteria</taxon>
        <taxon>Pseudomonadati</taxon>
        <taxon>Myxococcota</taxon>
        <taxon>Myxococcia</taxon>
        <taxon>Myxococcales</taxon>
        <taxon>Cystobacterineae</taxon>
        <taxon>Myxococcaceae</taxon>
        <taxon>Corallococcus</taxon>
    </lineage>
</organism>
<sequence length="438" mass="49193">MAEKDSKYDPLVIEKVFPAPAALLVDKQPAVNVMAKECLFVLDANTLLAPFLIGKESLKDVKKVFASLVSQDRLFLPAQAVREYAKHRASKIADIYTHIQQKLSSLPSNPQPLAIPMFEDVPAYTAVGEGADKVRSAVKEYKSKLQELLSQVRNWHGDDPVSTLYASIFLESHVIEHGKSLEDLSADLERRTIHGIPPGFKDKAKPDGGIGDVAIWHTILKLGSDRKRDVIFVSNDAKPDWMVRGGDEGLFPKFELIAEFHRTTGHRFWILPFDRFLELLGAAPGTVVEVASTTDVPSTSFATKIASDFLAAIANVETLDLDAVFHRLHGSIMAFLGPDESDEDAEYEYIHDQRFSALVKRFGELLSVYLTQNDLKFGQPKTLKRVLALLIRMDELNREIAYHAARMKRSTTEQQRELRELAEEFIELHMKITTGLHF</sequence>
<evidence type="ECO:0000313" key="3">
    <source>
        <dbReference type="Proteomes" id="UP000537825"/>
    </source>
</evidence>
<dbReference type="Proteomes" id="UP000537825">
    <property type="component" value="Unassembled WGS sequence"/>
</dbReference>
<dbReference type="RefSeq" id="WP_139914926.1">
    <property type="nucleotide sequence ID" value="NZ_CBCSLE010000008.1"/>
</dbReference>
<comment type="caution">
    <text evidence="2">The sequence shown here is derived from an EMBL/GenBank/DDBJ whole genome shotgun (WGS) entry which is preliminary data.</text>
</comment>
<dbReference type="AlphaFoldDB" id="A0A7X4YC88"/>
<name>A0A7X4YC88_9BACT</name>
<evidence type="ECO:0000259" key="1">
    <source>
        <dbReference type="Pfam" id="PF18476"/>
    </source>
</evidence>
<feature type="domain" description="PIN like" evidence="1">
    <location>
        <begin position="39"/>
        <end position="256"/>
    </location>
</feature>
<dbReference type="Pfam" id="PF18476">
    <property type="entry name" value="PIN_8"/>
    <property type="match status" value="1"/>
</dbReference>
<protein>
    <submittedName>
        <fullName evidence="2">DUF4935 domain-containing protein</fullName>
    </submittedName>
</protein>